<dbReference type="OrthoDB" id="313603at2157"/>
<proteinExistence type="predicted"/>
<feature type="transmembrane region" description="Helical" evidence="1">
    <location>
        <begin position="40"/>
        <end position="57"/>
    </location>
</feature>
<accession>A0A1I6IF59</accession>
<dbReference type="RefSeq" id="WP_089809337.1">
    <property type="nucleotide sequence ID" value="NZ_FOYT01000003.1"/>
</dbReference>
<organism evidence="2 3">
    <name type="scientific">Halogeometricum rufum</name>
    <dbReference type="NCBI Taxonomy" id="553469"/>
    <lineage>
        <taxon>Archaea</taxon>
        <taxon>Methanobacteriati</taxon>
        <taxon>Methanobacteriota</taxon>
        <taxon>Stenosarchaea group</taxon>
        <taxon>Halobacteria</taxon>
        <taxon>Halobacteriales</taxon>
        <taxon>Haloferacaceae</taxon>
        <taxon>Halogeometricum</taxon>
    </lineage>
</organism>
<sequence length="213" mass="22654">MTLSETLGLGQRWERRLVRLLQAGLAGLVLYGLATFRLGMAANGALALSVTLLPAALRREYGYTMDAGLVLWITLAIVLHVAGSLGVYAEFSWYDEITHTVSATVVAGAGYAALRAVERHSSAVEVPPPVRSAFVVVFVLSFGVVWEVFEFGAVELSRALGFDSPVTVYGIDDIVTDFVFNTVGAVLVALWGADSVGGFVAFLGRRLGSNPGE</sequence>
<gene>
    <name evidence="2" type="ORF">SAMN04487947_3131</name>
</gene>
<dbReference type="EMBL" id="FOYT01000003">
    <property type="protein sequence ID" value="SFR65417.1"/>
    <property type="molecule type" value="Genomic_DNA"/>
</dbReference>
<feature type="transmembrane region" description="Helical" evidence="1">
    <location>
        <begin position="129"/>
        <end position="149"/>
    </location>
</feature>
<name>A0A1I6IF59_9EURY</name>
<keyword evidence="1" id="KW-0812">Transmembrane</keyword>
<evidence type="ECO:0000313" key="3">
    <source>
        <dbReference type="Proteomes" id="UP000198531"/>
    </source>
</evidence>
<reference evidence="3" key="1">
    <citation type="submission" date="2016-10" db="EMBL/GenBank/DDBJ databases">
        <authorList>
            <person name="Varghese N."/>
            <person name="Submissions S."/>
        </authorList>
    </citation>
    <scope>NUCLEOTIDE SEQUENCE [LARGE SCALE GENOMIC DNA]</scope>
    <source>
        <strain evidence="3">CGMCC 1.7736</strain>
    </source>
</reference>
<evidence type="ECO:0000313" key="2">
    <source>
        <dbReference type="EMBL" id="SFR65417.1"/>
    </source>
</evidence>
<keyword evidence="1" id="KW-1133">Transmembrane helix</keyword>
<dbReference type="Proteomes" id="UP000198531">
    <property type="component" value="Unassembled WGS sequence"/>
</dbReference>
<evidence type="ECO:0000256" key="1">
    <source>
        <dbReference type="SAM" id="Phobius"/>
    </source>
</evidence>
<dbReference type="STRING" id="553469.SAMN04487947_3131"/>
<protein>
    <submittedName>
        <fullName evidence="2">Uncharacterized protein</fullName>
    </submittedName>
</protein>
<feature type="transmembrane region" description="Helical" evidence="1">
    <location>
        <begin position="69"/>
        <end position="91"/>
    </location>
</feature>
<keyword evidence="1" id="KW-0472">Membrane</keyword>
<dbReference type="InterPro" id="IPR014509">
    <property type="entry name" value="YjdF-like"/>
</dbReference>
<feature type="transmembrane region" description="Helical" evidence="1">
    <location>
        <begin position="97"/>
        <end position="117"/>
    </location>
</feature>
<feature type="transmembrane region" description="Helical" evidence="1">
    <location>
        <begin position="178"/>
        <end position="203"/>
    </location>
</feature>
<dbReference type="AlphaFoldDB" id="A0A1I6IF59"/>
<keyword evidence="3" id="KW-1185">Reference proteome</keyword>
<dbReference type="Pfam" id="PF09997">
    <property type="entry name" value="DUF2238"/>
    <property type="match status" value="1"/>
</dbReference>